<evidence type="ECO:0000313" key="2">
    <source>
        <dbReference type="EMBL" id="KAF6387282.1"/>
    </source>
</evidence>
<organism evidence="2 3">
    <name type="scientific">Myotis myotis</name>
    <name type="common">Greater mouse-eared bat</name>
    <name type="synonym">Vespertilio myotis</name>
    <dbReference type="NCBI Taxonomy" id="51298"/>
    <lineage>
        <taxon>Eukaryota</taxon>
        <taxon>Metazoa</taxon>
        <taxon>Chordata</taxon>
        <taxon>Craniata</taxon>
        <taxon>Vertebrata</taxon>
        <taxon>Euteleostomi</taxon>
        <taxon>Mammalia</taxon>
        <taxon>Eutheria</taxon>
        <taxon>Laurasiatheria</taxon>
        <taxon>Chiroptera</taxon>
        <taxon>Yangochiroptera</taxon>
        <taxon>Vespertilionidae</taxon>
        <taxon>Myotis</taxon>
    </lineage>
</organism>
<evidence type="ECO:0000313" key="3">
    <source>
        <dbReference type="Proteomes" id="UP000527355"/>
    </source>
</evidence>
<sequence length="141" mass="14748">MHQRKEGQLGTILAPAGTPRGRASGWSKGHLPRLAPGRGSAVGHSPLLEGTPGSVLVFMGLGCREGPRSHWVPGRAASLLGLHTMCALAGSWCVPPGHCQASAGLGLPSEAQCQGPRAVPFAWPALMGFTSRWGKRPGMWR</sequence>
<accession>A0A7J8ALC3</accession>
<gene>
    <name evidence="2" type="ORF">mMyoMyo1_007797</name>
</gene>
<reference evidence="2 3" key="1">
    <citation type="journal article" date="2020" name="Nature">
        <title>Six reference-quality genomes reveal evolution of bat adaptations.</title>
        <authorList>
            <person name="Jebb D."/>
            <person name="Huang Z."/>
            <person name="Pippel M."/>
            <person name="Hughes G.M."/>
            <person name="Lavrichenko K."/>
            <person name="Devanna P."/>
            <person name="Winkler S."/>
            <person name="Jermiin L.S."/>
            <person name="Skirmuntt E.C."/>
            <person name="Katzourakis A."/>
            <person name="Burkitt-Gray L."/>
            <person name="Ray D.A."/>
            <person name="Sullivan K.A.M."/>
            <person name="Roscito J.G."/>
            <person name="Kirilenko B.M."/>
            <person name="Davalos L.M."/>
            <person name="Corthals A.P."/>
            <person name="Power M.L."/>
            <person name="Jones G."/>
            <person name="Ransome R.D."/>
            <person name="Dechmann D.K.N."/>
            <person name="Locatelli A.G."/>
            <person name="Puechmaille S.J."/>
            <person name="Fedrigo O."/>
            <person name="Jarvis E.D."/>
            <person name="Hiller M."/>
            <person name="Vernes S.C."/>
            <person name="Myers E.W."/>
            <person name="Teeling E.C."/>
        </authorList>
    </citation>
    <scope>NUCLEOTIDE SEQUENCE [LARGE SCALE GENOMIC DNA]</scope>
    <source>
        <strain evidence="2">MMyoMyo1</strain>
        <tissue evidence="2">Flight muscle</tissue>
    </source>
</reference>
<feature type="region of interest" description="Disordered" evidence="1">
    <location>
        <begin position="1"/>
        <end position="27"/>
    </location>
</feature>
<dbReference type="Proteomes" id="UP000527355">
    <property type="component" value="Unassembled WGS sequence"/>
</dbReference>
<name>A0A7J8ALC3_MYOMY</name>
<keyword evidence="3" id="KW-1185">Reference proteome</keyword>
<comment type="caution">
    <text evidence="2">The sequence shown here is derived from an EMBL/GenBank/DDBJ whole genome shotgun (WGS) entry which is preliminary data.</text>
</comment>
<dbReference type="AlphaFoldDB" id="A0A7J8ALC3"/>
<evidence type="ECO:0000256" key="1">
    <source>
        <dbReference type="SAM" id="MobiDB-lite"/>
    </source>
</evidence>
<dbReference type="EMBL" id="JABWUV010000001">
    <property type="protein sequence ID" value="KAF6387282.1"/>
    <property type="molecule type" value="Genomic_DNA"/>
</dbReference>
<protein>
    <submittedName>
        <fullName evidence="2">Uncharacterized protein</fullName>
    </submittedName>
</protein>
<proteinExistence type="predicted"/>